<feature type="transmembrane region" description="Helical" evidence="5">
    <location>
        <begin position="188"/>
        <end position="205"/>
    </location>
</feature>
<keyword evidence="5" id="KW-0813">Transport</keyword>
<dbReference type="OrthoDB" id="9777044at2"/>
<dbReference type="GO" id="GO:0043953">
    <property type="term" value="P:protein transport by the Tat complex"/>
    <property type="evidence" value="ECO:0007669"/>
    <property type="project" value="UniProtKB-UniRule"/>
</dbReference>
<feature type="transmembrane region" description="Helical" evidence="5">
    <location>
        <begin position="147"/>
        <end position="176"/>
    </location>
</feature>
<evidence type="ECO:0000256" key="4">
    <source>
        <dbReference type="ARBA" id="ARBA00023136"/>
    </source>
</evidence>
<feature type="transmembrane region" description="Helical" evidence="5">
    <location>
        <begin position="100"/>
        <end position="127"/>
    </location>
</feature>
<feature type="transmembrane region" description="Helical" evidence="5">
    <location>
        <begin position="20"/>
        <end position="41"/>
    </location>
</feature>
<dbReference type="PRINTS" id="PR01840">
    <property type="entry name" value="TATCFAMILY"/>
</dbReference>
<evidence type="ECO:0000313" key="6">
    <source>
        <dbReference type="EMBL" id="WWD81526.1"/>
    </source>
</evidence>
<organism evidence="6 7">
    <name type="scientific">Alkalicoccus halolimnae</name>
    <dbReference type="NCBI Taxonomy" id="1667239"/>
    <lineage>
        <taxon>Bacteria</taxon>
        <taxon>Bacillati</taxon>
        <taxon>Bacillota</taxon>
        <taxon>Bacilli</taxon>
        <taxon>Bacillales</taxon>
        <taxon>Bacillaceae</taxon>
        <taxon>Alkalicoccus</taxon>
    </lineage>
</organism>
<evidence type="ECO:0000256" key="2">
    <source>
        <dbReference type="ARBA" id="ARBA00022692"/>
    </source>
</evidence>
<accession>A0A5C7F923</accession>
<evidence type="ECO:0000313" key="7">
    <source>
        <dbReference type="Proteomes" id="UP000321816"/>
    </source>
</evidence>
<proteinExistence type="inferred from homology"/>
<comment type="subunit">
    <text evidence="5">Forms a complex with TatA.</text>
</comment>
<protein>
    <recommendedName>
        <fullName evidence="5">Sec-independent protein translocase protein TatC</fullName>
    </recommendedName>
</protein>
<dbReference type="AlphaFoldDB" id="A0A5C7F923"/>
<dbReference type="RefSeq" id="WP_147802139.1">
    <property type="nucleotide sequence ID" value="NZ_CP144914.1"/>
</dbReference>
<comment type="function">
    <text evidence="5">Part of the twin-arginine translocation (Tat) system that transports large folded proteins containing a characteristic twin-arginine motif in their signal peptide across membranes.</text>
</comment>
<dbReference type="GO" id="GO:0065002">
    <property type="term" value="P:intracellular protein transmembrane transport"/>
    <property type="evidence" value="ECO:0007669"/>
    <property type="project" value="TreeGrafter"/>
</dbReference>
<dbReference type="EMBL" id="CP144914">
    <property type="protein sequence ID" value="WWD81526.1"/>
    <property type="molecule type" value="Genomic_DNA"/>
</dbReference>
<evidence type="ECO:0000256" key="5">
    <source>
        <dbReference type="HAMAP-Rule" id="MF_00902"/>
    </source>
</evidence>
<keyword evidence="5" id="KW-0811">Translocation</keyword>
<dbReference type="NCBIfam" id="TIGR00945">
    <property type="entry name" value="tatC"/>
    <property type="match status" value="1"/>
</dbReference>
<dbReference type="Proteomes" id="UP000321816">
    <property type="component" value="Chromosome"/>
</dbReference>
<dbReference type="Pfam" id="PF00902">
    <property type="entry name" value="TatC"/>
    <property type="match status" value="1"/>
</dbReference>
<keyword evidence="5" id="KW-0653">Protein transport</keyword>
<keyword evidence="4 5" id="KW-0472">Membrane</keyword>
<name>A0A5C7F923_9BACI</name>
<dbReference type="PANTHER" id="PTHR30371:SF4">
    <property type="entry name" value="SEC-INDEPENDENT PROTEIN TRANSLOCASE PROTEIN TATCD"/>
    <property type="match status" value="1"/>
</dbReference>
<keyword evidence="2 5" id="KW-0812">Transmembrane</keyword>
<dbReference type="GO" id="GO:0009977">
    <property type="term" value="F:proton motive force dependent protein transmembrane transporter activity"/>
    <property type="evidence" value="ECO:0007669"/>
    <property type="project" value="TreeGrafter"/>
</dbReference>
<keyword evidence="5" id="KW-1003">Cell membrane</keyword>
<dbReference type="KEGG" id="ahal:FTX54_008305"/>
<dbReference type="InterPro" id="IPR002033">
    <property type="entry name" value="TatC"/>
</dbReference>
<keyword evidence="3 5" id="KW-1133">Transmembrane helix</keyword>
<feature type="transmembrane region" description="Helical" evidence="5">
    <location>
        <begin position="211"/>
        <end position="230"/>
    </location>
</feature>
<keyword evidence="7" id="KW-1185">Reference proteome</keyword>
<sequence>MNQENMEIVDHLDELRKRIIIILGTFIGAFIISFIFVQDIYDWLTKDIDMVLAVLGPLDIILIYFSIAAVISLGLAVPVIVLQIWLFVKPGLTVEEQKASLMYIPASFILFGGGLAFGYFIVLPLVLDFLLTLGEGTFETMFTADRYFQFVLRMTVPFAVLFEMPLVVMFLTAIGVVTPQGMHKNRKYAYFGIVIVSVFVSPPDFLSDVLVIIPLIFLYEASISLARIVYKRRIKRINSE</sequence>
<gene>
    <name evidence="5 6" type="primary">tatC</name>
    <name evidence="6" type="ORF">FTX54_008305</name>
</gene>
<dbReference type="HAMAP" id="MF_00902">
    <property type="entry name" value="TatC"/>
    <property type="match status" value="1"/>
</dbReference>
<feature type="transmembrane region" description="Helical" evidence="5">
    <location>
        <begin position="61"/>
        <end position="88"/>
    </location>
</feature>
<comment type="similarity">
    <text evidence="5">Belongs to the TatC family.</text>
</comment>
<reference evidence="6 7" key="1">
    <citation type="submission" date="2024-01" db="EMBL/GenBank/DDBJ databases">
        <title>Complete Genome Sequence of Alkalicoccus halolimnae BZ-SZ-XJ29T, a Moderately Halophilic Bacterium Isolated from a Salt Lake.</title>
        <authorList>
            <person name="Zhao B."/>
        </authorList>
    </citation>
    <scope>NUCLEOTIDE SEQUENCE [LARGE SCALE GENOMIC DNA]</scope>
    <source>
        <strain evidence="6 7">BZ-SZ-XJ29</strain>
    </source>
</reference>
<comment type="subcellular location">
    <subcellularLocation>
        <location evidence="5">Cell membrane</location>
        <topology evidence="5">Multi-pass membrane protein</topology>
    </subcellularLocation>
    <subcellularLocation>
        <location evidence="1">Membrane</location>
        <topology evidence="1">Multi-pass membrane protein</topology>
    </subcellularLocation>
</comment>
<dbReference type="GO" id="GO:0033281">
    <property type="term" value="C:TAT protein transport complex"/>
    <property type="evidence" value="ECO:0007669"/>
    <property type="project" value="UniProtKB-UniRule"/>
</dbReference>
<evidence type="ECO:0000256" key="3">
    <source>
        <dbReference type="ARBA" id="ARBA00022989"/>
    </source>
</evidence>
<dbReference type="PANTHER" id="PTHR30371">
    <property type="entry name" value="SEC-INDEPENDENT PROTEIN TRANSLOCASE PROTEIN TATC"/>
    <property type="match status" value="1"/>
</dbReference>
<evidence type="ECO:0000256" key="1">
    <source>
        <dbReference type="ARBA" id="ARBA00004141"/>
    </source>
</evidence>